<protein>
    <submittedName>
        <fullName evidence="2">Uncharacterized protein</fullName>
    </submittedName>
</protein>
<name>A0A4U6CX31_9BACT</name>
<dbReference type="EMBL" id="SZVO01000012">
    <property type="protein sequence ID" value="TKT89339.1"/>
    <property type="molecule type" value="Genomic_DNA"/>
</dbReference>
<accession>A0A4U6CX31</accession>
<feature type="transmembrane region" description="Helical" evidence="1">
    <location>
        <begin position="97"/>
        <end position="118"/>
    </location>
</feature>
<feature type="transmembrane region" description="Helical" evidence="1">
    <location>
        <begin position="198"/>
        <end position="218"/>
    </location>
</feature>
<feature type="transmembrane region" description="Helical" evidence="1">
    <location>
        <begin position="169"/>
        <end position="186"/>
    </location>
</feature>
<keyword evidence="1" id="KW-1133">Transmembrane helix</keyword>
<organism evidence="2 3">
    <name type="scientific">Dyadobacter frigoris</name>
    <dbReference type="NCBI Taxonomy" id="2576211"/>
    <lineage>
        <taxon>Bacteria</taxon>
        <taxon>Pseudomonadati</taxon>
        <taxon>Bacteroidota</taxon>
        <taxon>Cytophagia</taxon>
        <taxon>Cytophagales</taxon>
        <taxon>Spirosomataceae</taxon>
        <taxon>Dyadobacter</taxon>
    </lineage>
</organism>
<dbReference type="OrthoDB" id="954510at2"/>
<sequence length="230" mass="26715">MKITQAQYFEIEEFFTEKCRLVETEFIEEMTDHFIDAIETKLTESTPFDAAMDSTIEDFGGLGAIQKMEWQYRKGFVKKQLQVLWALEKSQFSRQKMLRSGLIAVSLTALSFYISIFAKNSPDNFNFSNGFLIGSAALPIVTLPVFLLQRYVKWQHLFGVVKSQMVVRVYATFLLFLISILLFKIISGSEFSMLIKTFSYSILSTAFTLSFISIFEYSKTFEADYWYRTR</sequence>
<dbReference type="RefSeq" id="WP_137342476.1">
    <property type="nucleotide sequence ID" value="NZ_BSQH01000015.1"/>
</dbReference>
<comment type="caution">
    <text evidence="2">The sequence shown here is derived from an EMBL/GenBank/DDBJ whole genome shotgun (WGS) entry which is preliminary data.</text>
</comment>
<evidence type="ECO:0000313" key="3">
    <source>
        <dbReference type="Proteomes" id="UP000304900"/>
    </source>
</evidence>
<keyword evidence="1" id="KW-0812">Transmembrane</keyword>
<gene>
    <name evidence="2" type="ORF">FDK13_23595</name>
</gene>
<keyword evidence="3" id="KW-1185">Reference proteome</keyword>
<dbReference type="AlphaFoldDB" id="A0A4U6CX31"/>
<dbReference type="Proteomes" id="UP000304900">
    <property type="component" value="Unassembled WGS sequence"/>
</dbReference>
<evidence type="ECO:0000313" key="2">
    <source>
        <dbReference type="EMBL" id="TKT89339.1"/>
    </source>
</evidence>
<feature type="transmembrane region" description="Helical" evidence="1">
    <location>
        <begin position="130"/>
        <end position="148"/>
    </location>
</feature>
<proteinExistence type="predicted"/>
<keyword evidence="1" id="KW-0472">Membrane</keyword>
<reference evidence="2 3" key="1">
    <citation type="submission" date="2019-05" db="EMBL/GenBank/DDBJ databases">
        <title>Dyadobacter AR-3-8 sp. nov., isolated from arctic soil.</title>
        <authorList>
            <person name="Chaudhary D.K."/>
        </authorList>
    </citation>
    <scope>NUCLEOTIDE SEQUENCE [LARGE SCALE GENOMIC DNA]</scope>
    <source>
        <strain evidence="2 3">AR-3-8</strain>
    </source>
</reference>
<evidence type="ECO:0000256" key="1">
    <source>
        <dbReference type="SAM" id="Phobius"/>
    </source>
</evidence>